<dbReference type="EMBL" id="JBHUFB010000004">
    <property type="protein sequence ID" value="MFD1811105.1"/>
    <property type="molecule type" value="Genomic_DNA"/>
</dbReference>
<reference evidence="2" key="1">
    <citation type="journal article" date="2019" name="Int. J. Syst. Evol. Microbiol.">
        <title>The Global Catalogue of Microorganisms (GCM) 10K type strain sequencing project: providing services to taxonomists for standard genome sequencing and annotation.</title>
        <authorList>
            <consortium name="The Broad Institute Genomics Platform"/>
            <consortium name="The Broad Institute Genome Sequencing Center for Infectious Disease"/>
            <person name="Wu L."/>
            <person name="Ma J."/>
        </authorList>
    </citation>
    <scope>NUCLEOTIDE SEQUENCE [LARGE SCALE GENOMIC DNA]</scope>
    <source>
        <strain evidence="2">DT72</strain>
    </source>
</reference>
<dbReference type="RefSeq" id="WP_378483660.1">
    <property type="nucleotide sequence ID" value="NZ_JBHUFB010000004.1"/>
</dbReference>
<keyword evidence="2" id="KW-1185">Reference proteome</keyword>
<comment type="caution">
    <text evidence="1">The sequence shown here is derived from an EMBL/GenBank/DDBJ whole genome shotgun (WGS) entry which is preliminary data.</text>
</comment>
<dbReference type="Gene3D" id="3.30.559.10">
    <property type="entry name" value="Chloramphenicol acetyltransferase-like domain"/>
    <property type="match status" value="1"/>
</dbReference>
<dbReference type="InterPro" id="IPR023213">
    <property type="entry name" value="CAT-like_dom_sf"/>
</dbReference>
<evidence type="ECO:0000313" key="1">
    <source>
        <dbReference type="EMBL" id="MFD1811105.1"/>
    </source>
</evidence>
<protein>
    <submittedName>
        <fullName evidence="1">Uncharacterized protein</fullName>
    </submittedName>
</protein>
<evidence type="ECO:0000313" key="2">
    <source>
        <dbReference type="Proteomes" id="UP001597286"/>
    </source>
</evidence>
<dbReference type="Proteomes" id="UP001597286">
    <property type="component" value="Unassembled WGS sequence"/>
</dbReference>
<dbReference type="SUPFAM" id="SSF52777">
    <property type="entry name" value="CoA-dependent acyltransferases"/>
    <property type="match status" value="1"/>
</dbReference>
<organism evidence="1 2">
    <name type="scientific">Rhodococcus gannanensis</name>
    <dbReference type="NCBI Taxonomy" id="1960308"/>
    <lineage>
        <taxon>Bacteria</taxon>
        <taxon>Bacillati</taxon>
        <taxon>Actinomycetota</taxon>
        <taxon>Actinomycetes</taxon>
        <taxon>Mycobacteriales</taxon>
        <taxon>Nocardiaceae</taxon>
        <taxon>Rhodococcus</taxon>
    </lineage>
</organism>
<gene>
    <name evidence="1" type="ORF">ACFSJG_02655</name>
</gene>
<proteinExistence type="predicted"/>
<name>A0ABW4P285_9NOCA</name>
<sequence length="427" mass="44996">MSRPRAERLSVVDEMFLRTHRGFGTPVVMQGLWRGGVVDPADLARVCDILARGPLSHTVVRPRVPGARPRRRPGAAPWSVEWAAQPIAREAIVDWADDVAARSVDPTAGAGWRIAAARLHDGGTVVSLVCSHVIADAQGLAAILAAAMSDSALPPPPDATHPVVDDLRDATRMVTGVGGRTLRAVAGLIRHPSRRTELRSAPVRTFGSSGYQKCAQVPEALIVDVDGAQWDAEAARAGGTPNSLLVVVAAAIARRDGAAVQVSVPVSRRTGAHGESNAIDMTELTVRLGDTPDVTRVLLREAYLRPPMSSPAGFPPELLQLVPDRVAYRLAPDPGERDVLCSNIGAIPAGLATLGGASADAIAARAVHPGIDSRQLAESANRLSVYLCRLGDRYTLSLVSKDLGLRERTTAVLAAHGITAHGWDDPA</sequence>
<accession>A0ABW4P285</accession>